<accession>A0A1B1C605</accession>
<proteinExistence type="predicted"/>
<organism evidence="1 2">
    <name type="scientific">Rhizobium leguminosarum</name>
    <dbReference type="NCBI Taxonomy" id="384"/>
    <lineage>
        <taxon>Bacteria</taxon>
        <taxon>Pseudomonadati</taxon>
        <taxon>Pseudomonadota</taxon>
        <taxon>Alphaproteobacteria</taxon>
        <taxon>Hyphomicrobiales</taxon>
        <taxon>Rhizobiaceae</taxon>
        <taxon>Rhizobium/Agrobacterium group</taxon>
        <taxon>Rhizobium</taxon>
    </lineage>
</organism>
<dbReference type="Proteomes" id="UP000092691">
    <property type="component" value="Chromosome"/>
</dbReference>
<dbReference type="AlphaFoldDB" id="A0A1B1C605"/>
<reference evidence="1 2" key="1">
    <citation type="submission" date="2016-06" db="EMBL/GenBank/DDBJ databases">
        <title>Microsymbionts genomes from the relict species Vavilovia formosa.</title>
        <authorList>
            <person name="Chirak E."/>
            <person name="Kimeklis A."/>
            <person name="Andronov E."/>
        </authorList>
    </citation>
    <scope>NUCLEOTIDE SEQUENCE [LARGE SCALE GENOMIC DNA]</scope>
    <source>
        <strain evidence="1 2">Vaf10</strain>
    </source>
</reference>
<evidence type="ECO:0000313" key="1">
    <source>
        <dbReference type="EMBL" id="ANP85203.1"/>
    </source>
</evidence>
<protein>
    <submittedName>
        <fullName evidence="1">Uncharacterized protein</fullName>
    </submittedName>
</protein>
<gene>
    <name evidence="1" type="ORF">BA011_05270</name>
</gene>
<dbReference type="EMBL" id="CP016286">
    <property type="protein sequence ID" value="ANP85203.1"/>
    <property type="molecule type" value="Genomic_DNA"/>
</dbReference>
<name>A0A1B1C605_RHILE</name>
<evidence type="ECO:0000313" key="2">
    <source>
        <dbReference type="Proteomes" id="UP000092691"/>
    </source>
</evidence>
<sequence length="73" mass="7883">MDEGWAPNVVELLQVEPFLQRFGGIGIRQVEGSLLHDAVLAVALKSLGVGCTGSITVARTTFIILFEYAVYCV</sequence>
<dbReference type="RefSeq" id="WP_065279667.1">
    <property type="nucleotide sequence ID" value="NZ_CP016286.1"/>
</dbReference>